<evidence type="ECO:0000256" key="1">
    <source>
        <dbReference type="ARBA" id="ARBA00022553"/>
    </source>
</evidence>
<dbReference type="InterPro" id="IPR039420">
    <property type="entry name" value="WalR-like"/>
</dbReference>
<keyword evidence="4 6" id="KW-0238">DNA-binding</keyword>
<evidence type="ECO:0000313" key="8">
    <source>
        <dbReference type="EMBL" id="CAI8045617.1"/>
    </source>
</evidence>
<dbReference type="GO" id="GO:0000976">
    <property type="term" value="F:transcription cis-regulatory region binding"/>
    <property type="evidence" value="ECO:0007669"/>
    <property type="project" value="TreeGrafter"/>
</dbReference>
<dbReference type="GO" id="GO:0006355">
    <property type="term" value="P:regulation of DNA-templated transcription"/>
    <property type="evidence" value="ECO:0007669"/>
    <property type="project" value="InterPro"/>
</dbReference>
<dbReference type="PROSITE" id="PS51755">
    <property type="entry name" value="OMPR_PHOB"/>
    <property type="match status" value="1"/>
</dbReference>
<evidence type="ECO:0000256" key="4">
    <source>
        <dbReference type="ARBA" id="ARBA00023125"/>
    </source>
</evidence>
<dbReference type="GO" id="GO:0005829">
    <property type="term" value="C:cytosol"/>
    <property type="evidence" value="ECO:0007669"/>
    <property type="project" value="TreeGrafter"/>
</dbReference>
<protein>
    <submittedName>
        <fullName evidence="8">Transcriptional regulatory protein GlnR</fullName>
    </submittedName>
</protein>
<dbReference type="PANTHER" id="PTHR48111:SF1">
    <property type="entry name" value="TWO-COMPONENT RESPONSE REGULATOR ORR33"/>
    <property type="match status" value="1"/>
</dbReference>
<dbReference type="GO" id="GO:0032993">
    <property type="term" value="C:protein-DNA complex"/>
    <property type="evidence" value="ECO:0007669"/>
    <property type="project" value="TreeGrafter"/>
</dbReference>
<accession>A0AA35TCW9</accession>
<evidence type="ECO:0000259" key="7">
    <source>
        <dbReference type="PROSITE" id="PS51755"/>
    </source>
</evidence>
<dbReference type="InterPro" id="IPR001867">
    <property type="entry name" value="OmpR/PhoB-type_DNA-bd"/>
</dbReference>
<evidence type="ECO:0000256" key="3">
    <source>
        <dbReference type="ARBA" id="ARBA00023015"/>
    </source>
</evidence>
<dbReference type="FunFam" id="1.10.10.10:FF:000018">
    <property type="entry name" value="DNA-binding response regulator ResD"/>
    <property type="match status" value="1"/>
</dbReference>
<name>A0AA35TCW9_GEOBA</name>
<keyword evidence="1" id="KW-0597">Phosphoprotein</keyword>
<dbReference type="InterPro" id="IPR016032">
    <property type="entry name" value="Sig_transdc_resp-reg_C-effctor"/>
</dbReference>
<comment type="caution">
    <text evidence="8">The sequence shown here is derived from an EMBL/GenBank/DDBJ whole genome shotgun (WGS) entry which is preliminary data.</text>
</comment>
<dbReference type="CDD" id="cd00383">
    <property type="entry name" value="trans_reg_C"/>
    <property type="match status" value="1"/>
</dbReference>
<gene>
    <name evidence="8" type="ORF">GBAR_LOCUS25241</name>
</gene>
<keyword evidence="2" id="KW-0902">Two-component regulatory system</keyword>
<proteinExistence type="predicted"/>
<evidence type="ECO:0000256" key="6">
    <source>
        <dbReference type="PROSITE-ProRule" id="PRU01091"/>
    </source>
</evidence>
<dbReference type="EMBL" id="CASHTH010003487">
    <property type="protein sequence ID" value="CAI8045617.1"/>
    <property type="molecule type" value="Genomic_DNA"/>
</dbReference>
<dbReference type="AlphaFoldDB" id="A0AA35TCW9"/>
<evidence type="ECO:0000256" key="5">
    <source>
        <dbReference type="ARBA" id="ARBA00023163"/>
    </source>
</evidence>
<feature type="DNA-binding region" description="OmpR/PhoB-type" evidence="6">
    <location>
        <begin position="91"/>
        <end position="188"/>
    </location>
</feature>
<dbReference type="InterPro" id="IPR036388">
    <property type="entry name" value="WH-like_DNA-bd_sf"/>
</dbReference>
<dbReference type="Gene3D" id="1.10.10.10">
    <property type="entry name" value="Winged helix-like DNA-binding domain superfamily/Winged helix DNA-binding domain"/>
    <property type="match status" value="1"/>
</dbReference>
<dbReference type="SMART" id="SM00862">
    <property type="entry name" value="Trans_reg_C"/>
    <property type="match status" value="1"/>
</dbReference>
<keyword evidence="9" id="KW-1185">Reference proteome</keyword>
<dbReference type="PANTHER" id="PTHR48111">
    <property type="entry name" value="REGULATOR OF RPOS"/>
    <property type="match status" value="1"/>
</dbReference>
<dbReference type="GO" id="GO:0000156">
    <property type="term" value="F:phosphorelay response regulator activity"/>
    <property type="evidence" value="ECO:0007669"/>
    <property type="project" value="TreeGrafter"/>
</dbReference>
<dbReference type="SUPFAM" id="SSF46894">
    <property type="entry name" value="C-terminal effector domain of the bipartite response regulators"/>
    <property type="match status" value="1"/>
</dbReference>
<dbReference type="Pfam" id="PF00486">
    <property type="entry name" value="Trans_reg_C"/>
    <property type="match status" value="1"/>
</dbReference>
<feature type="domain" description="OmpR/PhoB-type" evidence="7">
    <location>
        <begin position="91"/>
        <end position="188"/>
    </location>
</feature>
<dbReference type="Proteomes" id="UP001174909">
    <property type="component" value="Unassembled WGS sequence"/>
</dbReference>
<keyword evidence="5" id="KW-0804">Transcription</keyword>
<sequence>MIALVHEIDQAGIWCRAGSEIFELEESAQSSSLDAVLLDLAAVGIGAQAVVEQVSQLQLPTLLVLDHSALEQYDPRESRKWFFARNGHAVEQLIRVGELTIDLQSYEVNMGGRRVSLTYKEFQLLTLLASNPGRVYTREALLNQVWGYDYLGGTRTVDVHIRRLRSKIEDPDHLFVETIWNVGYRFRDMDNAA</sequence>
<evidence type="ECO:0000256" key="2">
    <source>
        <dbReference type="ARBA" id="ARBA00023012"/>
    </source>
</evidence>
<reference evidence="8" key="1">
    <citation type="submission" date="2023-03" db="EMBL/GenBank/DDBJ databases">
        <authorList>
            <person name="Steffen K."/>
            <person name="Cardenas P."/>
        </authorList>
    </citation>
    <scope>NUCLEOTIDE SEQUENCE</scope>
</reference>
<keyword evidence="3" id="KW-0805">Transcription regulation</keyword>
<evidence type="ECO:0000313" key="9">
    <source>
        <dbReference type="Proteomes" id="UP001174909"/>
    </source>
</evidence>
<organism evidence="8 9">
    <name type="scientific">Geodia barretti</name>
    <name type="common">Barrett's horny sponge</name>
    <dbReference type="NCBI Taxonomy" id="519541"/>
    <lineage>
        <taxon>Eukaryota</taxon>
        <taxon>Metazoa</taxon>
        <taxon>Porifera</taxon>
        <taxon>Demospongiae</taxon>
        <taxon>Heteroscleromorpha</taxon>
        <taxon>Tetractinellida</taxon>
        <taxon>Astrophorina</taxon>
        <taxon>Geodiidae</taxon>
        <taxon>Geodia</taxon>
    </lineage>
</organism>